<evidence type="ECO:0000313" key="3">
    <source>
        <dbReference type="Proteomes" id="UP001283361"/>
    </source>
</evidence>
<dbReference type="SUPFAM" id="SSF47954">
    <property type="entry name" value="Cyclin-like"/>
    <property type="match status" value="1"/>
</dbReference>
<comment type="caution">
    <text evidence="2">The sequence shown here is derived from an EMBL/GenBank/DDBJ whole genome shotgun (WGS) entry which is preliminary data.</text>
</comment>
<dbReference type="Proteomes" id="UP001283361">
    <property type="component" value="Unassembled WGS sequence"/>
</dbReference>
<evidence type="ECO:0000259" key="1">
    <source>
        <dbReference type="Pfam" id="PF00134"/>
    </source>
</evidence>
<keyword evidence="3" id="KW-1185">Reference proteome</keyword>
<feature type="domain" description="Cyclin N-terminal" evidence="1">
    <location>
        <begin position="87"/>
        <end position="167"/>
    </location>
</feature>
<dbReference type="Gene3D" id="1.10.472.10">
    <property type="entry name" value="Cyclin-like"/>
    <property type="match status" value="1"/>
</dbReference>
<name>A0AAE0YAZ9_9GAST</name>
<dbReference type="Pfam" id="PF00134">
    <property type="entry name" value="Cyclin_N"/>
    <property type="match status" value="1"/>
</dbReference>
<dbReference type="InterPro" id="IPR006671">
    <property type="entry name" value="Cyclin_N"/>
</dbReference>
<proteinExistence type="predicted"/>
<evidence type="ECO:0000313" key="2">
    <source>
        <dbReference type="EMBL" id="KAK3738245.1"/>
    </source>
</evidence>
<dbReference type="InterPro" id="IPR036915">
    <property type="entry name" value="Cyclin-like_sf"/>
</dbReference>
<accession>A0AAE0YAZ9</accession>
<organism evidence="2 3">
    <name type="scientific">Elysia crispata</name>
    <name type="common">lettuce slug</name>
    <dbReference type="NCBI Taxonomy" id="231223"/>
    <lineage>
        <taxon>Eukaryota</taxon>
        <taxon>Metazoa</taxon>
        <taxon>Spiralia</taxon>
        <taxon>Lophotrochozoa</taxon>
        <taxon>Mollusca</taxon>
        <taxon>Gastropoda</taxon>
        <taxon>Heterobranchia</taxon>
        <taxon>Euthyneura</taxon>
        <taxon>Panpulmonata</taxon>
        <taxon>Sacoglossa</taxon>
        <taxon>Placobranchoidea</taxon>
        <taxon>Plakobranchidae</taxon>
        <taxon>Elysia</taxon>
    </lineage>
</organism>
<dbReference type="EMBL" id="JAWDGP010006599">
    <property type="protein sequence ID" value="KAK3738245.1"/>
    <property type="molecule type" value="Genomic_DNA"/>
</dbReference>
<protein>
    <recommendedName>
        <fullName evidence="1">Cyclin N-terminal domain-containing protein</fullName>
    </recommendedName>
</protein>
<gene>
    <name evidence="2" type="ORF">RRG08_039656</name>
</gene>
<dbReference type="AlphaFoldDB" id="A0AAE0YAZ9"/>
<reference evidence="2" key="1">
    <citation type="journal article" date="2023" name="G3 (Bethesda)">
        <title>A reference genome for the long-term kleptoplast-retaining sea slug Elysia crispata morphotype clarki.</title>
        <authorList>
            <person name="Eastman K.E."/>
            <person name="Pendleton A.L."/>
            <person name="Shaikh M.A."/>
            <person name="Suttiyut T."/>
            <person name="Ogas R."/>
            <person name="Tomko P."/>
            <person name="Gavelis G."/>
            <person name="Widhalm J.R."/>
            <person name="Wisecaver J.H."/>
        </authorList>
    </citation>
    <scope>NUCLEOTIDE SEQUENCE</scope>
    <source>
        <strain evidence="2">ECLA1</strain>
    </source>
</reference>
<sequence>MRFSETSVSVRKTLVTREIKSQSIVMLRLTKEKLGKHSKCESAVTYRLPSACQPVCPCVSLCLKPCLLWQADVVLTAQLRILTQTRHKQFNTETVYIHLLVVLMKYPRVTERLMSIVSAACFYIASKLLEAEESAPTAHEIAGLNSWTAKDLCRMELHVLGRLGWRVSFVSYLTLLPVLADVFGLNRKLVVSDSVVGLAGRFLCRQSTIMVMPSTLAFALVQHIMGEGMNNPAEIQVRVHCNIEDAQLVECNKLLSFLSDTDYTSSPVSPPRLAPKFPLKIFDKPSMAGVTPLYTIVEEPAAA</sequence>